<dbReference type="Pfam" id="PF00097">
    <property type="entry name" value="zf-C3HC4"/>
    <property type="match status" value="1"/>
</dbReference>
<dbReference type="GO" id="GO:0000976">
    <property type="term" value="F:transcription cis-regulatory region binding"/>
    <property type="evidence" value="ECO:0007669"/>
    <property type="project" value="TreeGrafter"/>
</dbReference>
<dbReference type="PROSITE" id="PS50089">
    <property type="entry name" value="ZF_RING_2"/>
    <property type="match status" value="1"/>
</dbReference>
<dbReference type="EMBL" id="JASWJB010000115">
    <property type="protein sequence ID" value="KAK2596628.1"/>
    <property type="molecule type" value="Genomic_DNA"/>
</dbReference>
<sequence>MNPSNAAAGKSLSTPPSYPSQTQTGAAASNFESSRRPSQPGSSSSQPTPRKGQGSRKQHKDQRRPVAGQRAQSNPDEYDSMAELRAVRNPSSRRGQTSITHLLNYTSSRPFQDHSYHPRSHRRNPAWGLGSGHHAADKSRYVHSNYRFVVSPEASYTKHEVDADVFLDWNNVLQIIASSESQAASCPICLSEPVAPRMAKCGHIFCLPCLIRFMNSSSDDDAKSGKGARWKKCPICEDTVYLHEVKPVRFYAAQESPLPRIGGDVVLRLMARKSYSTLALPREGGAEVLNSGDDVPWHYAANVLDYSRIMKGTAEYMSNQLQEEIAALLKQEKEDESLFGLDSEWSQKAIRAIRAIKERTDGLQSPAATDVNTTPTAVKPPSDADFYFYSAPPHLYLSPLDIRILKAKYGSFASFPSTLLPRVEHISTGHVVDEVLRKRTKYLAHLPHGCIISFLECDWTDIVPVDILESFSAEIEKRRKRNREKAAQEERERLQSERLEAAALRGAIGITSRRHTALEPLEEDSTPVLDLSQFQPLTSHSGATPPDPRPGFETLASMSTSPSTQRTVWGTRVLTGSPEMEPVRPSLDDGWLKDEEFLGTAELALQIEAIGAMGGDKAITSTSTGASASAVAGDDATGVGGGKKKKKKQKITLMSTGGRRGN</sequence>
<feature type="region of interest" description="Disordered" evidence="8">
    <location>
        <begin position="103"/>
        <end position="126"/>
    </location>
</feature>
<dbReference type="GO" id="GO:0005737">
    <property type="term" value="C:cytoplasm"/>
    <property type="evidence" value="ECO:0007669"/>
    <property type="project" value="UniProtKB-SubCell"/>
</dbReference>
<evidence type="ECO:0000256" key="7">
    <source>
        <dbReference type="SAM" id="Coils"/>
    </source>
</evidence>
<organism evidence="10 11">
    <name type="scientific">Conoideocrella luteorostrata</name>
    <dbReference type="NCBI Taxonomy" id="1105319"/>
    <lineage>
        <taxon>Eukaryota</taxon>
        <taxon>Fungi</taxon>
        <taxon>Dikarya</taxon>
        <taxon>Ascomycota</taxon>
        <taxon>Pezizomycotina</taxon>
        <taxon>Sordariomycetes</taxon>
        <taxon>Hypocreomycetidae</taxon>
        <taxon>Hypocreales</taxon>
        <taxon>Clavicipitaceae</taxon>
        <taxon>Conoideocrella</taxon>
    </lineage>
</organism>
<dbReference type="GO" id="GO:0008270">
    <property type="term" value="F:zinc ion binding"/>
    <property type="evidence" value="ECO:0007669"/>
    <property type="project" value="UniProtKB-KW"/>
</dbReference>
<feature type="domain" description="RING-type" evidence="9">
    <location>
        <begin position="186"/>
        <end position="237"/>
    </location>
</feature>
<feature type="compositionally biased region" description="Low complexity" evidence="8">
    <location>
        <begin position="36"/>
        <end position="50"/>
    </location>
</feature>
<keyword evidence="3" id="KW-0479">Metal-binding</keyword>
<evidence type="ECO:0000256" key="2">
    <source>
        <dbReference type="ARBA" id="ARBA00022490"/>
    </source>
</evidence>
<dbReference type="InterPro" id="IPR039739">
    <property type="entry name" value="MAG2/RNF10"/>
</dbReference>
<feature type="coiled-coil region" evidence="7">
    <location>
        <begin position="472"/>
        <end position="507"/>
    </location>
</feature>
<protein>
    <recommendedName>
        <fullName evidence="9">RING-type domain-containing protein</fullName>
    </recommendedName>
</protein>
<evidence type="ECO:0000256" key="3">
    <source>
        <dbReference type="ARBA" id="ARBA00022723"/>
    </source>
</evidence>
<dbReference type="SUPFAM" id="SSF57850">
    <property type="entry name" value="RING/U-box"/>
    <property type="match status" value="1"/>
</dbReference>
<dbReference type="InterPro" id="IPR001841">
    <property type="entry name" value="Znf_RING"/>
</dbReference>
<dbReference type="InterPro" id="IPR017907">
    <property type="entry name" value="Znf_RING_CS"/>
</dbReference>
<dbReference type="PANTHER" id="PTHR12983:SF9">
    <property type="entry name" value="E3 UBIQUITIN-PROTEIN LIGASE RNF10"/>
    <property type="match status" value="1"/>
</dbReference>
<accession>A0AAJ0CNU0</accession>
<dbReference type="InterPro" id="IPR013083">
    <property type="entry name" value="Znf_RING/FYVE/PHD"/>
</dbReference>
<evidence type="ECO:0000313" key="10">
    <source>
        <dbReference type="EMBL" id="KAK2596628.1"/>
    </source>
</evidence>
<name>A0AAJ0CNU0_9HYPO</name>
<dbReference type="PROSITE" id="PS00518">
    <property type="entry name" value="ZF_RING_1"/>
    <property type="match status" value="1"/>
</dbReference>
<evidence type="ECO:0000256" key="4">
    <source>
        <dbReference type="ARBA" id="ARBA00022771"/>
    </source>
</evidence>
<feature type="compositionally biased region" description="Basic residues" evidence="8">
    <location>
        <begin position="53"/>
        <end position="62"/>
    </location>
</feature>
<evidence type="ECO:0000256" key="5">
    <source>
        <dbReference type="ARBA" id="ARBA00022833"/>
    </source>
</evidence>
<evidence type="ECO:0000256" key="6">
    <source>
        <dbReference type="PROSITE-ProRule" id="PRU00175"/>
    </source>
</evidence>
<evidence type="ECO:0000256" key="8">
    <source>
        <dbReference type="SAM" id="MobiDB-lite"/>
    </source>
</evidence>
<dbReference type="AlphaFoldDB" id="A0AAJ0CNU0"/>
<evidence type="ECO:0000313" key="11">
    <source>
        <dbReference type="Proteomes" id="UP001251528"/>
    </source>
</evidence>
<dbReference type="Gene3D" id="3.30.40.10">
    <property type="entry name" value="Zinc/RING finger domain, C3HC4 (zinc finger)"/>
    <property type="match status" value="1"/>
</dbReference>
<dbReference type="CDD" id="cd16536">
    <property type="entry name" value="RING-HC_RNF10"/>
    <property type="match status" value="1"/>
</dbReference>
<feature type="region of interest" description="Disordered" evidence="8">
    <location>
        <begin position="618"/>
        <end position="662"/>
    </location>
</feature>
<feature type="region of interest" description="Disordered" evidence="8">
    <location>
        <begin position="1"/>
        <end position="79"/>
    </location>
</feature>
<proteinExistence type="predicted"/>
<dbReference type="PANTHER" id="PTHR12983">
    <property type="entry name" value="RING FINGER 10 FAMILY MEMBER"/>
    <property type="match status" value="1"/>
</dbReference>
<keyword evidence="2" id="KW-0963">Cytoplasm</keyword>
<keyword evidence="5" id="KW-0862">Zinc</keyword>
<comment type="subcellular location">
    <subcellularLocation>
        <location evidence="1">Cytoplasm</location>
    </subcellularLocation>
</comment>
<dbReference type="SMART" id="SM00184">
    <property type="entry name" value="RING"/>
    <property type="match status" value="1"/>
</dbReference>
<feature type="compositionally biased region" description="Polar residues" evidence="8">
    <location>
        <begin position="1"/>
        <end position="32"/>
    </location>
</feature>
<comment type="caution">
    <text evidence="10">The sequence shown here is derived from an EMBL/GenBank/DDBJ whole genome shotgun (WGS) entry which is preliminary data.</text>
</comment>
<gene>
    <name evidence="10" type="ORF">QQS21_006304</name>
</gene>
<feature type="compositionally biased region" description="Low complexity" evidence="8">
    <location>
        <begin position="620"/>
        <end position="637"/>
    </location>
</feature>
<dbReference type="Proteomes" id="UP001251528">
    <property type="component" value="Unassembled WGS sequence"/>
</dbReference>
<keyword evidence="11" id="KW-1185">Reference proteome</keyword>
<keyword evidence="4 6" id="KW-0863">Zinc-finger</keyword>
<dbReference type="InterPro" id="IPR018957">
    <property type="entry name" value="Znf_C3HC4_RING-type"/>
</dbReference>
<keyword evidence="7" id="KW-0175">Coiled coil</keyword>
<evidence type="ECO:0000256" key="1">
    <source>
        <dbReference type="ARBA" id="ARBA00004496"/>
    </source>
</evidence>
<evidence type="ECO:0000259" key="9">
    <source>
        <dbReference type="PROSITE" id="PS50089"/>
    </source>
</evidence>
<reference evidence="10" key="1">
    <citation type="submission" date="2023-06" db="EMBL/GenBank/DDBJ databases">
        <title>Conoideocrella luteorostrata (Hypocreales: Clavicipitaceae), a potential biocontrol fungus for elongate hemlock scale in United States Christmas tree production areas.</title>
        <authorList>
            <person name="Barrett H."/>
            <person name="Lovett B."/>
            <person name="Macias A.M."/>
            <person name="Stajich J.E."/>
            <person name="Kasson M.T."/>
        </authorList>
    </citation>
    <scope>NUCLEOTIDE SEQUENCE</scope>
    <source>
        <strain evidence="10">ARSEF 14590</strain>
    </source>
</reference>
<dbReference type="GO" id="GO:0045944">
    <property type="term" value="P:positive regulation of transcription by RNA polymerase II"/>
    <property type="evidence" value="ECO:0007669"/>
    <property type="project" value="TreeGrafter"/>
</dbReference>